<dbReference type="InterPro" id="IPR014748">
    <property type="entry name" value="Enoyl-CoA_hydra_C"/>
</dbReference>
<dbReference type="RefSeq" id="WP_077275688.1">
    <property type="nucleotide sequence ID" value="NZ_CP019609.1"/>
</dbReference>
<gene>
    <name evidence="4" type="ORF">BW732_04695</name>
</gene>
<evidence type="ECO:0000313" key="4">
    <source>
        <dbReference type="EMBL" id="AQP53598.1"/>
    </source>
</evidence>
<dbReference type="PROSITE" id="PS00166">
    <property type="entry name" value="ENOYL_COA_HYDRATASE"/>
    <property type="match status" value="1"/>
</dbReference>
<dbReference type="InterPro" id="IPR001753">
    <property type="entry name" value="Enoyl-CoA_hydra/iso"/>
</dbReference>
<dbReference type="PANTHER" id="PTHR11941">
    <property type="entry name" value="ENOYL-COA HYDRATASE-RELATED"/>
    <property type="match status" value="1"/>
</dbReference>
<proteinExistence type="inferred from homology"/>
<dbReference type="Proteomes" id="UP000188246">
    <property type="component" value="Chromosome"/>
</dbReference>
<dbReference type="InterPro" id="IPR029045">
    <property type="entry name" value="ClpP/crotonase-like_dom_sf"/>
</dbReference>
<dbReference type="GO" id="GO:0006635">
    <property type="term" value="P:fatty acid beta-oxidation"/>
    <property type="evidence" value="ECO:0007669"/>
    <property type="project" value="TreeGrafter"/>
</dbReference>
<evidence type="ECO:0000256" key="3">
    <source>
        <dbReference type="RuleBase" id="RU003707"/>
    </source>
</evidence>
<evidence type="ECO:0000256" key="2">
    <source>
        <dbReference type="ARBA" id="ARBA00023239"/>
    </source>
</evidence>
<dbReference type="KEGG" id="vpi:BW732_04695"/>
<dbReference type="CDD" id="cd06558">
    <property type="entry name" value="crotonase-like"/>
    <property type="match status" value="1"/>
</dbReference>
<dbReference type="OrthoDB" id="9775794at2"/>
<organism evidence="4 5">
    <name type="scientific">Vagococcus penaei</name>
    <dbReference type="NCBI Taxonomy" id="633807"/>
    <lineage>
        <taxon>Bacteria</taxon>
        <taxon>Bacillati</taxon>
        <taxon>Bacillota</taxon>
        <taxon>Bacilli</taxon>
        <taxon>Lactobacillales</taxon>
        <taxon>Enterococcaceae</taxon>
        <taxon>Vagococcus</taxon>
    </lineage>
</organism>
<reference evidence="4 5" key="1">
    <citation type="journal article" date="2010" name="Int. J. Syst. Evol. Microbiol.">
        <title>Vagococcus penaei sp. nov., isolated from spoilage microbiota of cooked shrimp (Penaeus vannamei).</title>
        <authorList>
            <person name="Jaffres E."/>
            <person name="Prevost H."/>
            <person name="Rossero A."/>
            <person name="Joffraud J.J."/>
            <person name="Dousset X."/>
        </authorList>
    </citation>
    <scope>NUCLEOTIDE SEQUENCE [LARGE SCALE GENOMIC DNA]</scope>
    <source>
        <strain evidence="4 5">CD276</strain>
    </source>
</reference>
<dbReference type="SUPFAM" id="SSF52096">
    <property type="entry name" value="ClpP/crotonase"/>
    <property type="match status" value="1"/>
</dbReference>
<sequence length="260" mass="28187">MGTLSCVDYKKEEEIGILTINRPKALNALNTEVLETLDTVLDKIEEDDIKALIITGSGDKAFVAGADITEMSDMGTLDARAFSQKGNRVFSKIENFKVPVLAAVNGFALGGGCELALSADIRFASTTAKFGQPEVGLGIIPGFGGTQRLSRTVGMPKAKELIFSGKIIKADEAEKIGLVNQVVEPEQLMETTLIFAKLIAKQAPLAVQFGKKVMNDGINLDINYALDYEAESFGSLFSTEDQKEGMYAFIEKRKAKFESR</sequence>
<dbReference type="EMBL" id="CP019609">
    <property type="protein sequence ID" value="AQP53598.1"/>
    <property type="molecule type" value="Genomic_DNA"/>
</dbReference>
<dbReference type="STRING" id="633807.BW732_04695"/>
<protein>
    <submittedName>
        <fullName evidence="4">Crotonase</fullName>
    </submittedName>
</protein>
<keyword evidence="2" id="KW-0456">Lyase</keyword>
<dbReference type="PANTHER" id="PTHR11941:SF54">
    <property type="entry name" value="ENOYL-COA HYDRATASE, MITOCHONDRIAL"/>
    <property type="match status" value="1"/>
</dbReference>
<keyword evidence="5" id="KW-1185">Reference proteome</keyword>
<evidence type="ECO:0000256" key="1">
    <source>
        <dbReference type="ARBA" id="ARBA00005254"/>
    </source>
</evidence>
<dbReference type="Gene3D" id="3.90.226.10">
    <property type="entry name" value="2-enoyl-CoA Hydratase, Chain A, domain 1"/>
    <property type="match status" value="1"/>
</dbReference>
<accession>A0A1Q2D5C3</accession>
<evidence type="ECO:0000313" key="5">
    <source>
        <dbReference type="Proteomes" id="UP000188246"/>
    </source>
</evidence>
<dbReference type="FunFam" id="1.10.12.10:FF:000001">
    <property type="entry name" value="Probable enoyl-CoA hydratase, mitochondrial"/>
    <property type="match status" value="1"/>
</dbReference>
<dbReference type="Pfam" id="PF00378">
    <property type="entry name" value="ECH_1"/>
    <property type="match status" value="1"/>
</dbReference>
<dbReference type="GO" id="GO:0016836">
    <property type="term" value="F:hydro-lyase activity"/>
    <property type="evidence" value="ECO:0007669"/>
    <property type="project" value="UniProtKB-ARBA"/>
</dbReference>
<dbReference type="AlphaFoldDB" id="A0A1Q2D5C3"/>
<dbReference type="InterPro" id="IPR018376">
    <property type="entry name" value="Enoyl-CoA_hyd/isom_CS"/>
</dbReference>
<comment type="similarity">
    <text evidence="1 3">Belongs to the enoyl-CoA hydratase/isomerase family.</text>
</comment>
<dbReference type="FunFam" id="3.90.226.10:FF:000009">
    <property type="entry name" value="Carnitinyl-CoA dehydratase"/>
    <property type="match status" value="1"/>
</dbReference>
<name>A0A1Q2D5C3_9ENTE</name>
<dbReference type="Gene3D" id="1.10.12.10">
    <property type="entry name" value="Lyase 2-enoyl-coa Hydratase, Chain A, domain 2"/>
    <property type="match status" value="1"/>
</dbReference>